<dbReference type="AlphaFoldDB" id="A0AAV0HCL4"/>
<dbReference type="PANTHER" id="PTHR12265:SF9">
    <property type="entry name" value="DUF829 DOMAIN PROTEIN"/>
    <property type="match status" value="1"/>
</dbReference>
<evidence type="ECO:0000313" key="2">
    <source>
        <dbReference type="Proteomes" id="UP001154282"/>
    </source>
</evidence>
<organism evidence="1 2">
    <name type="scientific">Linum tenue</name>
    <dbReference type="NCBI Taxonomy" id="586396"/>
    <lineage>
        <taxon>Eukaryota</taxon>
        <taxon>Viridiplantae</taxon>
        <taxon>Streptophyta</taxon>
        <taxon>Embryophyta</taxon>
        <taxon>Tracheophyta</taxon>
        <taxon>Spermatophyta</taxon>
        <taxon>Magnoliopsida</taxon>
        <taxon>eudicotyledons</taxon>
        <taxon>Gunneridae</taxon>
        <taxon>Pentapetalae</taxon>
        <taxon>rosids</taxon>
        <taxon>fabids</taxon>
        <taxon>Malpighiales</taxon>
        <taxon>Linaceae</taxon>
        <taxon>Linum</taxon>
    </lineage>
</organism>
<protein>
    <submittedName>
        <fullName evidence="1">Uncharacterized protein</fullName>
    </submittedName>
</protein>
<gene>
    <name evidence="1" type="ORF">LITE_LOCUS3819</name>
</gene>
<dbReference type="PANTHER" id="PTHR12265">
    <property type="entry name" value="TRANSMEMBRANE PROTEIN 53"/>
    <property type="match status" value="1"/>
</dbReference>
<comment type="caution">
    <text evidence="1">The sequence shown here is derived from an EMBL/GenBank/DDBJ whole genome shotgun (WGS) entry which is preliminary data.</text>
</comment>
<proteinExistence type="predicted"/>
<reference evidence="1" key="1">
    <citation type="submission" date="2022-08" db="EMBL/GenBank/DDBJ databases">
        <authorList>
            <person name="Gutierrez-Valencia J."/>
        </authorList>
    </citation>
    <scope>NUCLEOTIDE SEQUENCE</scope>
</reference>
<name>A0AAV0HCL4_9ROSI</name>
<dbReference type="Proteomes" id="UP001154282">
    <property type="component" value="Unassembled WGS sequence"/>
</dbReference>
<evidence type="ECO:0000313" key="1">
    <source>
        <dbReference type="EMBL" id="CAI0383010.1"/>
    </source>
</evidence>
<dbReference type="EMBL" id="CAMGYJ010000002">
    <property type="protein sequence ID" value="CAI0383010.1"/>
    <property type="molecule type" value="Genomic_DNA"/>
</dbReference>
<dbReference type="InterPro" id="IPR008547">
    <property type="entry name" value="DUF829_TMEM53"/>
</dbReference>
<keyword evidence="2" id="KW-1185">Reference proteome</keyword>
<sequence length="84" mass="9443">MVQDESRLIGNCFSGHIYDSSPVDFTSDLAARFALPAIQKMPGPSKLMSWFAKGVTSGLDGLYLTRLEYQRTQYWQNLYSSVVS</sequence>
<accession>A0AAV0HCL4</accession>